<sequence length="160" mass="18912">MKGEVLYWNDTATIRLANDENPRELMFYLTIQIAVLLTISSVVGLMVGWWMCNKNTQNQRTQLPDPTENPFDARFRLEQCHRDNATLRRDLKEAEERIEKFQTRLENSSHQDDDVLERLEMYEIRVQVLMDDLQMRDDTIAVLEHELEKIRDGDADNNKA</sequence>
<evidence type="ECO:0000313" key="4">
    <source>
        <dbReference type="Proteomes" id="UP001236657"/>
    </source>
</evidence>
<keyword evidence="4" id="KW-1185">Reference proteome</keyword>
<accession>A0ABY9MXA0</accession>
<dbReference type="EMBL" id="CP133218">
    <property type="protein sequence ID" value="WML92390.1"/>
    <property type="molecule type" value="Genomic_DNA"/>
</dbReference>
<evidence type="ECO:0000256" key="2">
    <source>
        <dbReference type="SAM" id="Phobius"/>
    </source>
</evidence>
<organism evidence="3 4">
    <name type="scientific">Thiothrix lacustris</name>
    <dbReference type="NCBI Taxonomy" id="525917"/>
    <lineage>
        <taxon>Bacteria</taxon>
        <taxon>Pseudomonadati</taxon>
        <taxon>Pseudomonadota</taxon>
        <taxon>Gammaproteobacteria</taxon>
        <taxon>Thiotrichales</taxon>
        <taxon>Thiotrichaceae</taxon>
        <taxon>Thiothrix</taxon>
    </lineage>
</organism>
<gene>
    <name evidence="3" type="ORF">RCF98_08615</name>
</gene>
<keyword evidence="2" id="KW-1133">Transmembrane helix</keyword>
<keyword evidence="1" id="KW-0175">Coiled coil</keyword>
<protein>
    <submittedName>
        <fullName evidence="3">Uncharacterized protein</fullName>
    </submittedName>
</protein>
<proteinExistence type="predicted"/>
<keyword evidence="2" id="KW-0812">Transmembrane</keyword>
<feature type="coiled-coil region" evidence="1">
    <location>
        <begin position="77"/>
        <end position="111"/>
    </location>
</feature>
<dbReference type="Proteomes" id="UP001236657">
    <property type="component" value="Chromosome"/>
</dbReference>
<reference evidence="3 4" key="1">
    <citation type="submission" date="2023-08" db="EMBL/GenBank/DDBJ databases">
        <title>New molecular markers tilS and rpoB for phylogenetic and monitoring studies of the genus Thiothrix biodiversity.</title>
        <authorList>
            <person name="Ravin N.V."/>
            <person name="Smolyakov D."/>
            <person name="Markov N.D."/>
            <person name="Beletsky A.V."/>
            <person name="Mardanov A.V."/>
            <person name="Rudenko T.S."/>
            <person name="Grabovich M.Y."/>
        </authorList>
    </citation>
    <scope>NUCLEOTIDE SEQUENCE [LARGE SCALE GENOMIC DNA]</scope>
    <source>
        <strain evidence="3 4">MK1</strain>
    </source>
</reference>
<keyword evidence="2" id="KW-0472">Membrane</keyword>
<evidence type="ECO:0000313" key="3">
    <source>
        <dbReference type="EMBL" id="WML92390.1"/>
    </source>
</evidence>
<evidence type="ECO:0000256" key="1">
    <source>
        <dbReference type="SAM" id="Coils"/>
    </source>
</evidence>
<feature type="transmembrane region" description="Helical" evidence="2">
    <location>
        <begin position="25"/>
        <end position="52"/>
    </location>
</feature>
<name>A0ABY9MXA0_9GAMM</name>
<dbReference type="RefSeq" id="WP_156946751.1">
    <property type="nucleotide sequence ID" value="NZ_CP133218.1"/>
</dbReference>